<dbReference type="Gene3D" id="6.10.250.2220">
    <property type="match status" value="1"/>
</dbReference>
<dbReference type="GO" id="GO:0031419">
    <property type="term" value="F:cobalamin binding"/>
    <property type="evidence" value="ECO:0007669"/>
    <property type="project" value="InterPro"/>
</dbReference>
<reference evidence="2" key="1">
    <citation type="journal article" date="2014" name="Front. Microbiol.">
        <title>High frequency of phylogenetically diverse reductive dehalogenase-homologous genes in deep subseafloor sedimentary metagenomes.</title>
        <authorList>
            <person name="Kawai M."/>
            <person name="Futagami T."/>
            <person name="Toyoda A."/>
            <person name="Takaki Y."/>
            <person name="Nishi S."/>
            <person name="Hori S."/>
            <person name="Arai W."/>
            <person name="Tsubouchi T."/>
            <person name="Morono Y."/>
            <person name="Uchiyama I."/>
            <person name="Ito T."/>
            <person name="Fujiyama A."/>
            <person name="Inagaki F."/>
            <person name="Takami H."/>
        </authorList>
    </citation>
    <scope>NUCLEOTIDE SEQUENCE</scope>
    <source>
        <strain evidence="2">Expedition CK06-06</strain>
    </source>
</reference>
<evidence type="ECO:0000313" key="2">
    <source>
        <dbReference type="EMBL" id="GAH67544.1"/>
    </source>
</evidence>
<protein>
    <recommendedName>
        <fullName evidence="1">D-Lysine 5,6-aminomutase alpha subunit domain-containing protein</fullName>
    </recommendedName>
</protein>
<accession>X1IN60</accession>
<name>X1IN60_9ZZZZ</name>
<dbReference type="SUPFAM" id="SSF51703">
    <property type="entry name" value="Cobalamin (vitamin B12)-dependent enzymes"/>
    <property type="match status" value="1"/>
</dbReference>
<evidence type="ECO:0000259" key="1">
    <source>
        <dbReference type="Pfam" id="PF16552"/>
    </source>
</evidence>
<dbReference type="EMBL" id="BARU01033443">
    <property type="protein sequence ID" value="GAH67544.1"/>
    <property type="molecule type" value="Genomic_DNA"/>
</dbReference>
<dbReference type="InterPro" id="IPR015130">
    <property type="entry name" value="Lys-AminoMut_A"/>
</dbReference>
<proteinExistence type="predicted"/>
<dbReference type="AlphaFoldDB" id="X1IN60"/>
<feature type="domain" description="D-Lysine 5,6-aminomutase alpha subunit" evidence="1">
    <location>
        <begin position="14"/>
        <end position="128"/>
    </location>
</feature>
<dbReference type="Gene3D" id="1.10.8.1000">
    <property type="entry name" value="Ornithine 4,5 aminomutase S component, alpha subunit-like"/>
    <property type="match status" value="1"/>
</dbReference>
<comment type="caution">
    <text evidence="2">The sequence shown here is derived from an EMBL/GenBank/DDBJ whole genome shotgun (WGS) entry which is preliminary data.</text>
</comment>
<dbReference type="Pfam" id="PF16552">
    <property type="entry name" value="OAM_alpha"/>
    <property type="match status" value="1"/>
</dbReference>
<sequence>MIKEIISKEEFNLQRKNDFEIRREKIKNLSDDELKERFWELANKVVEPMIEMAKEYTSPSIERSVLLRMGFNSLQSKAIVDKCLELDILGKGAGHIVLRLAKEENISYKEAGEKIAKGELIEKVKEIFKELKGE</sequence>
<gene>
    <name evidence="2" type="ORF">S03H2_52640</name>
</gene>
<dbReference type="InterPro" id="IPR016176">
    <property type="entry name" value="Cbl-dep_enz_cat"/>
</dbReference>
<dbReference type="GO" id="GO:0003824">
    <property type="term" value="F:catalytic activity"/>
    <property type="evidence" value="ECO:0007669"/>
    <property type="project" value="InterPro"/>
</dbReference>
<organism evidence="2">
    <name type="scientific">marine sediment metagenome</name>
    <dbReference type="NCBI Taxonomy" id="412755"/>
    <lineage>
        <taxon>unclassified sequences</taxon>
        <taxon>metagenomes</taxon>
        <taxon>ecological metagenomes</taxon>
    </lineage>
</organism>